<evidence type="ECO:0000256" key="2">
    <source>
        <dbReference type="SAM" id="SignalP"/>
    </source>
</evidence>
<protein>
    <submittedName>
        <fullName evidence="3">Uncharacterized protein</fullName>
    </submittedName>
</protein>
<feature type="non-terminal residue" evidence="3">
    <location>
        <position position="1"/>
    </location>
</feature>
<keyword evidence="4" id="KW-1185">Reference proteome</keyword>
<dbReference type="Proteomes" id="UP001189429">
    <property type="component" value="Unassembled WGS sequence"/>
</dbReference>
<sequence>VKLILSRVWHVPPGIVCLVLLSLLAASTVASVIQDGQAQRHQVQGPDVAAELPLSSQGQAAAVLTADAVPCAHDGPARSRIGDDRWIKRAGRVSKPTFSTVREESPPFDHRVRPTSRVRRDGLDRWRFLPSLAVPPSAAACGRAELLIGRPARGRSEPESKSEPTRPCVDCASRLPRRVGAL</sequence>
<feature type="chain" id="PRO_5046221393" evidence="2">
    <location>
        <begin position="31"/>
        <end position="182"/>
    </location>
</feature>
<reference evidence="3" key="1">
    <citation type="submission" date="2023-10" db="EMBL/GenBank/DDBJ databases">
        <authorList>
            <person name="Chen Y."/>
            <person name="Shah S."/>
            <person name="Dougan E. K."/>
            <person name="Thang M."/>
            <person name="Chan C."/>
        </authorList>
    </citation>
    <scope>NUCLEOTIDE SEQUENCE [LARGE SCALE GENOMIC DNA]</scope>
</reference>
<name>A0ABN9VRB1_9DINO</name>
<keyword evidence="2" id="KW-0732">Signal</keyword>
<evidence type="ECO:0000313" key="4">
    <source>
        <dbReference type="Proteomes" id="UP001189429"/>
    </source>
</evidence>
<dbReference type="EMBL" id="CAUYUJ010017573">
    <property type="protein sequence ID" value="CAK0875927.1"/>
    <property type="molecule type" value="Genomic_DNA"/>
</dbReference>
<feature type="region of interest" description="Disordered" evidence="1">
    <location>
        <begin position="150"/>
        <end position="170"/>
    </location>
</feature>
<proteinExistence type="predicted"/>
<comment type="caution">
    <text evidence="3">The sequence shown here is derived from an EMBL/GenBank/DDBJ whole genome shotgun (WGS) entry which is preliminary data.</text>
</comment>
<accession>A0ABN9VRB1</accession>
<evidence type="ECO:0000256" key="1">
    <source>
        <dbReference type="SAM" id="MobiDB-lite"/>
    </source>
</evidence>
<feature type="signal peptide" evidence="2">
    <location>
        <begin position="1"/>
        <end position="30"/>
    </location>
</feature>
<organism evidence="3 4">
    <name type="scientific">Prorocentrum cordatum</name>
    <dbReference type="NCBI Taxonomy" id="2364126"/>
    <lineage>
        <taxon>Eukaryota</taxon>
        <taxon>Sar</taxon>
        <taxon>Alveolata</taxon>
        <taxon>Dinophyceae</taxon>
        <taxon>Prorocentrales</taxon>
        <taxon>Prorocentraceae</taxon>
        <taxon>Prorocentrum</taxon>
    </lineage>
</organism>
<feature type="compositionally biased region" description="Basic and acidic residues" evidence="1">
    <location>
        <begin position="154"/>
        <end position="164"/>
    </location>
</feature>
<gene>
    <name evidence="3" type="ORF">PCOR1329_LOCUS60471</name>
</gene>
<evidence type="ECO:0000313" key="3">
    <source>
        <dbReference type="EMBL" id="CAK0875927.1"/>
    </source>
</evidence>